<evidence type="ECO:0000313" key="2">
    <source>
        <dbReference type="Proteomes" id="UP001391051"/>
    </source>
</evidence>
<dbReference type="GeneID" id="92076964"/>
<keyword evidence="2" id="KW-1185">Reference proteome</keyword>
<proteinExistence type="predicted"/>
<gene>
    <name evidence="1" type="ORF">PG986_007680</name>
</gene>
<comment type="caution">
    <text evidence="1">The sequence shown here is derived from an EMBL/GenBank/DDBJ whole genome shotgun (WGS) entry which is preliminary data.</text>
</comment>
<organism evidence="1 2">
    <name type="scientific">Apiospora aurea</name>
    <dbReference type="NCBI Taxonomy" id="335848"/>
    <lineage>
        <taxon>Eukaryota</taxon>
        <taxon>Fungi</taxon>
        <taxon>Dikarya</taxon>
        <taxon>Ascomycota</taxon>
        <taxon>Pezizomycotina</taxon>
        <taxon>Sordariomycetes</taxon>
        <taxon>Xylariomycetidae</taxon>
        <taxon>Amphisphaeriales</taxon>
        <taxon>Apiosporaceae</taxon>
        <taxon>Apiospora</taxon>
    </lineage>
</organism>
<name>A0ABR1QD92_9PEZI</name>
<dbReference type="Proteomes" id="UP001391051">
    <property type="component" value="Unassembled WGS sequence"/>
</dbReference>
<reference evidence="1 2" key="1">
    <citation type="submission" date="2023-01" db="EMBL/GenBank/DDBJ databases">
        <title>Analysis of 21 Apiospora genomes using comparative genomics revels a genus with tremendous synthesis potential of carbohydrate active enzymes and secondary metabolites.</title>
        <authorList>
            <person name="Sorensen T."/>
        </authorList>
    </citation>
    <scope>NUCLEOTIDE SEQUENCE [LARGE SCALE GENOMIC DNA]</scope>
    <source>
        <strain evidence="1 2">CBS 24483</strain>
    </source>
</reference>
<protein>
    <submittedName>
        <fullName evidence="1">Uncharacterized protein</fullName>
    </submittedName>
</protein>
<dbReference type="EMBL" id="JAQQWE010000005">
    <property type="protein sequence ID" value="KAK7951952.1"/>
    <property type="molecule type" value="Genomic_DNA"/>
</dbReference>
<evidence type="ECO:0000313" key="1">
    <source>
        <dbReference type="EMBL" id="KAK7951952.1"/>
    </source>
</evidence>
<sequence length="64" mass="7207">MTSETLLRRGDFGADAINVDAEMRGKLRIGVEESCDGIFKVLDKTAKEKRGEKLLLYFGETTPW</sequence>
<accession>A0ABR1QD92</accession>
<dbReference type="RefSeq" id="XP_066700014.1">
    <property type="nucleotide sequence ID" value="XM_066843902.1"/>
</dbReference>